<sequence length="433" mass="49132">MTDLVDSSDAVFRYHLRISRFYFRGEGMTNIVIGFEKNGAYFVWRFAKEMFEKAVFTAEDVYFYISSIISPLFHGHVVVVPTIVRLKLSTVVKIFEHCSVRAKRCPVVFPAASLSKTVYVLEMPDLCFAPLPIRYQPELCLVVEIKPKAAIFHPDLAALSPYCMNCLLQLVKCFDKRFLTMYEYCPLDLFSGDIIRMQHSLMCLLKCPHNNMKIFKNGLLIHANDRLLPEADWCSALSHGCHVISGDQLCLLVAEILTDRRNGVSLGESEESATTSLLEHIQELQSRDLIGPLKIIDWLQKLPPEMLTLQNKDFWCSSFEEDCTQLRQAYISASLRDCSLMVIIHSLNMSAETKGGRGRYSLPCGCPIDAQVRMIDVDIKRPAKILSSAERLKRAVQLLNSGKLLRGRRPCLQESFRNDSVFDKAIVMSTPVS</sequence>
<dbReference type="PANTHER" id="PTHR14456">
    <property type="entry name" value="INOSITOL POLYPHOSPHATE KINASE 1"/>
    <property type="match status" value="1"/>
</dbReference>
<protein>
    <recommendedName>
        <fullName evidence="1 6">Inositol-pentakisphosphate 2-kinase</fullName>
        <ecNumber evidence="1 6">2.7.1.158</ecNumber>
    </recommendedName>
</protein>
<evidence type="ECO:0000256" key="5">
    <source>
        <dbReference type="ARBA" id="ARBA00022840"/>
    </source>
</evidence>
<accession>A0A183ID76</accession>
<reference evidence="9" key="1">
    <citation type="submission" date="2016-06" db="UniProtKB">
        <authorList>
            <consortium name="WormBaseParasite"/>
        </authorList>
    </citation>
    <scope>IDENTIFICATION</scope>
</reference>
<comment type="catalytic activity">
    <reaction evidence="6">
        <text>1D-myo-inositol 1,3,4,5,6-pentakisphosphate + ATP = 1D-myo-inositol hexakisphosphate + ADP + H(+)</text>
        <dbReference type="Rhea" id="RHEA:20313"/>
        <dbReference type="ChEBI" id="CHEBI:15378"/>
        <dbReference type="ChEBI" id="CHEBI:30616"/>
        <dbReference type="ChEBI" id="CHEBI:57733"/>
        <dbReference type="ChEBI" id="CHEBI:58130"/>
        <dbReference type="ChEBI" id="CHEBI:456216"/>
        <dbReference type="EC" id="2.7.1.158"/>
    </reaction>
</comment>
<gene>
    <name evidence="7" type="ORF">SBAD_LOCUS1570</name>
</gene>
<dbReference type="WBParaSite" id="SBAD_0000164101-mRNA-1">
    <property type="protein sequence ID" value="SBAD_0000164101-mRNA-1"/>
    <property type="gene ID" value="SBAD_0000164101"/>
</dbReference>
<dbReference type="GO" id="GO:0035299">
    <property type="term" value="F:inositol-1,3,4,5,6-pentakisphosphate 2-kinase activity"/>
    <property type="evidence" value="ECO:0007669"/>
    <property type="project" value="UniProtKB-EC"/>
</dbReference>
<evidence type="ECO:0000256" key="6">
    <source>
        <dbReference type="RuleBase" id="RU364126"/>
    </source>
</evidence>
<dbReference type="GO" id="GO:0005634">
    <property type="term" value="C:nucleus"/>
    <property type="evidence" value="ECO:0007669"/>
    <property type="project" value="TreeGrafter"/>
</dbReference>
<dbReference type="GO" id="GO:0005524">
    <property type="term" value="F:ATP binding"/>
    <property type="evidence" value="ECO:0007669"/>
    <property type="project" value="UniProtKB-KW"/>
</dbReference>
<evidence type="ECO:0000313" key="7">
    <source>
        <dbReference type="EMBL" id="VDO94754.1"/>
    </source>
</evidence>
<evidence type="ECO:0000313" key="9">
    <source>
        <dbReference type="WBParaSite" id="SBAD_0000164101-mRNA-1"/>
    </source>
</evidence>
<comment type="domain">
    <text evidence="6">The EXKPK motif is conserved in inositol-pentakisphosphate 2-kinases of both family 1 and 2.</text>
</comment>
<dbReference type="GO" id="GO:0032958">
    <property type="term" value="P:inositol phosphate biosynthetic process"/>
    <property type="evidence" value="ECO:0007669"/>
    <property type="project" value="TreeGrafter"/>
</dbReference>
<evidence type="ECO:0000313" key="8">
    <source>
        <dbReference type="Proteomes" id="UP000270296"/>
    </source>
</evidence>
<keyword evidence="3 6" id="KW-0547">Nucleotide-binding</keyword>
<comment type="function">
    <text evidence="6">Phosphorylates Ins(1,3,4,5,6)P5 at position 2 to form Ins(1,2,3,4,5,6)P6 (InsP6 or phytate).</text>
</comment>
<dbReference type="EMBL" id="UZAM01006868">
    <property type="protein sequence ID" value="VDO94754.1"/>
    <property type="molecule type" value="Genomic_DNA"/>
</dbReference>
<dbReference type="EC" id="2.7.1.158" evidence="1 6"/>
<dbReference type="OrthoDB" id="272370at2759"/>
<evidence type="ECO:0000256" key="2">
    <source>
        <dbReference type="ARBA" id="ARBA00022679"/>
    </source>
</evidence>
<dbReference type="AlphaFoldDB" id="A0A183ID76"/>
<name>A0A183ID76_9BILA</name>
<dbReference type="InterPro" id="IPR009286">
    <property type="entry name" value="Ins_P5_2-kin"/>
</dbReference>
<keyword evidence="8" id="KW-1185">Reference proteome</keyword>
<evidence type="ECO:0000256" key="1">
    <source>
        <dbReference type="ARBA" id="ARBA00012023"/>
    </source>
</evidence>
<dbReference type="PANTHER" id="PTHR14456:SF2">
    <property type="entry name" value="INOSITOL-PENTAKISPHOSPHATE 2-KINASE"/>
    <property type="match status" value="1"/>
</dbReference>
<keyword evidence="4 6" id="KW-0418">Kinase</keyword>
<evidence type="ECO:0000256" key="3">
    <source>
        <dbReference type="ARBA" id="ARBA00022741"/>
    </source>
</evidence>
<organism evidence="9">
    <name type="scientific">Soboliphyme baturini</name>
    <dbReference type="NCBI Taxonomy" id="241478"/>
    <lineage>
        <taxon>Eukaryota</taxon>
        <taxon>Metazoa</taxon>
        <taxon>Ecdysozoa</taxon>
        <taxon>Nematoda</taxon>
        <taxon>Enoplea</taxon>
        <taxon>Dorylaimia</taxon>
        <taxon>Dioctophymatida</taxon>
        <taxon>Dioctophymatoidea</taxon>
        <taxon>Soboliphymatidae</taxon>
        <taxon>Soboliphyme</taxon>
    </lineage>
</organism>
<dbReference type="Pfam" id="PF06090">
    <property type="entry name" value="Ins_P5_2-kin"/>
    <property type="match status" value="1"/>
</dbReference>
<keyword evidence="2 6" id="KW-0808">Transferase</keyword>
<reference evidence="7 8" key="2">
    <citation type="submission" date="2018-11" db="EMBL/GenBank/DDBJ databases">
        <authorList>
            <consortium name="Pathogen Informatics"/>
        </authorList>
    </citation>
    <scope>NUCLEOTIDE SEQUENCE [LARGE SCALE GENOMIC DNA]</scope>
</reference>
<dbReference type="Proteomes" id="UP000270296">
    <property type="component" value="Unassembled WGS sequence"/>
</dbReference>
<keyword evidence="5 6" id="KW-0067">ATP-binding</keyword>
<proteinExistence type="predicted"/>
<evidence type="ECO:0000256" key="4">
    <source>
        <dbReference type="ARBA" id="ARBA00022777"/>
    </source>
</evidence>